<protein>
    <submittedName>
        <fullName evidence="1">Metallopeptidase family protein</fullName>
    </submittedName>
</protein>
<sequence length="123" mass="14422">MMELEEVEVLLEEIIDGFPKELFDKLNGGILLLPEEKRNPDPRLHDLYILGEYHSGGGLGRYIVLYHGSFQKVFGEFGKRKLRRELEKTLKHEFVHHLESLAGERSLEKEDRQFIINFLEGKK</sequence>
<dbReference type="Proteomes" id="UP000663499">
    <property type="component" value="Chromosome"/>
</dbReference>
<dbReference type="Gene3D" id="3.30.2010.20">
    <property type="match status" value="1"/>
</dbReference>
<dbReference type="KEGG" id="alka:J0B03_09940"/>
<name>A0A975AI30_9FIRM</name>
<proteinExistence type="predicted"/>
<accession>A0A975AI30</accession>
<reference evidence="1" key="1">
    <citation type="submission" date="2021-03" db="EMBL/GenBank/DDBJ databases">
        <title>Alkalibacter marinus sp. nov., isolated from tidal flat sediment.</title>
        <authorList>
            <person name="Namirimu T."/>
            <person name="Yang J.-A."/>
            <person name="Yang S.-H."/>
            <person name="Kim Y.-J."/>
            <person name="Kwon K.K."/>
        </authorList>
    </citation>
    <scope>NUCLEOTIDE SEQUENCE</scope>
    <source>
        <strain evidence="1">ES005</strain>
    </source>
</reference>
<dbReference type="EMBL" id="CP071444">
    <property type="protein sequence ID" value="QSX08110.1"/>
    <property type="molecule type" value="Genomic_DNA"/>
</dbReference>
<organism evidence="1 2">
    <name type="scientific">Alkalibacter rhizosphaerae</name>
    <dbReference type="NCBI Taxonomy" id="2815577"/>
    <lineage>
        <taxon>Bacteria</taxon>
        <taxon>Bacillati</taxon>
        <taxon>Bacillota</taxon>
        <taxon>Clostridia</taxon>
        <taxon>Eubacteriales</taxon>
        <taxon>Eubacteriaceae</taxon>
        <taxon>Alkalibacter</taxon>
    </lineage>
</organism>
<dbReference type="AlphaFoldDB" id="A0A975AI30"/>
<evidence type="ECO:0000313" key="1">
    <source>
        <dbReference type="EMBL" id="QSX08110.1"/>
    </source>
</evidence>
<dbReference type="RefSeq" id="WP_207299452.1">
    <property type="nucleotide sequence ID" value="NZ_CP071444.1"/>
</dbReference>
<dbReference type="SUPFAM" id="SSF55486">
    <property type="entry name" value="Metalloproteases ('zincins'), catalytic domain"/>
    <property type="match status" value="1"/>
</dbReference>
<dbReference type="InterPro" id="IPR038555">
    <property type="entry name" value="Zincin_1_sf"/>
</dbReference>
<evidence type="ECO:0000313" key="2">
    <source>
        <dbReference type="Proteomes" id="UP000663499"/>
    </source>
</evidence>
<gene>
    <name evidence="1" type="ORF">J0B03_09940</name>
</gene>
<keyword evidence="2" id="KW-1185">Reference proteome</keyword>